<gene>
    <name evidence="2" type="ORF">g.31582</name>
</gene>
<proteinExistence type="predicted"/>
<feature type="compositionally biased region" description="Acidic residues" evidence="1">
    <location>
        <begin position="1"/>
        <end position="10"/>
    </location>
</feature>
<feature type="compositionally biased region" description="Polar residues" evidence="1">
    <location>
        <begin position="145"/>
        <end position="157"/>
    </location>
</feature>
<sequence>EESSEEEEEAAGDKKKQLENEASSESGSESESESDEDVKAKGVEKLIQVENPNRVQKKAKKLSTLNEVVNQNVKTELSRKEREESSEEEEEAAGDKKKQLENEASSESGSESESESDEDVKAKGVEKLIQVENPNRVQKKAKKLSTLNEVVNQNVKTELSRKEREE</sequence>
<dbReference type="AlphaFoldDB" id="A0A1B6I398"/>
<protein>
    <submittedName>
        <fullName evidence="2">Uncharacterized protein</fullName>
    </submittedName>
</protein>
<feature type="non-terminal residue" evidence="2">
    <location>
        <position position="1"/>
    </location>
</feature>
<organism evidence="2">
    <name type="scientific">Homalodisca liturata</name>
    <dbReference type="NCBI Taxonomy" id="320908"/>
    <lineage>
        <taxon>Eukaryota</taxon>
        <taxon>Metazoa</taxon>
        <taxon>Ecdysozoa</taxon>
        <taxon>Arthropoda</taxon>
        <taxon>Hexapoda</taxon>
        <taxon>Insecta</taxon>
        <taxon>Pterygota</taxon>
        <taxon>Neoptera</taxon>
        <taxon>Paraneoptera</taxon>
        <taxon>Hemiptera</taxon>
        <taxon>Auchenorrhyncha</taxon>
        <taxon>Membracoidea</taxon>
        <taxon>Cicadellidae</taxon>
        <taxon>Cicadellinae</taxon>
        <taxon>Proconiini</taxon>
        <taxon>Homalodisca</taxon>
    </lineage>
</organism>
<feature type="region of interest" description="Disordered" evidence="1">
    <location>
        <begin position="1"/>
        <end position="166"/>
    </location>
</feature>
<evidence type="ECO:0000256" key="1">
    <source>
        <dbReference type="SAM" id="MobiDB-lite"/>
    </source>
</evidence>
<dbReference type="EMBL" id="GECU01026312">
    <property type="protein sequence ID" value="JAS81394.1"/>
    <property type="molecule type" value="Transcribed_RNA"/>
</dbReference>
<accession>A0A1B6I398</accession>
<dbReference type="InterPro" id="IPR039876">
    <property type="entry name" value="HAP28"/>
</dbReference>
<name>A0A1B6I398_9HEMI</name>
<evidence type="ECO:0000313" key="2">
    <source>
        <dbReference type="EMBL" id="JAS81394.1"/>
    </source>
</evidence>
<dbReference type="PANTHER" id="PTHR22055">
    <property type="entry name" value="28 KDA HEAT- AND ACID-STABLE PHOSPHOPROTEIN PDGF-ASSOCIATED PROTEIN"/>
    <property type="match status" value="1"/>
</dbReference>
<feature type="compositionally biased region" description="Polar residues" evidence="1">
    <location>
        <begin position="63"/>
        <end position="75"/>
    </location>
</feature>
<feature type="non-terminal residue" evidence="2">
    <location>
        <position position="166"/>
    </location>
</feature>
<reference evidence="2" key="1">
    <citation type="submission" date="2015-11" db="EMBL/GenBank/DDBJ databases">
        <title>De novo transcriptome assembly of four potential Pierce s Disease insect vectors from Arizona vineyards.</title>
        <authorList>
            <person name="Tassone E.E."/>
        </authorList>
    </citation>
    <scope>NUCLEOTIDE SEQUENCE</scope>
</reference>